<evidence type="ECO:0000259" key="2">
    <source>
        <dbReference type="PROSITE" id="PS50003"/>
    </source>
</evidence>
<comment type="caution">
    <text evidence="3">The sequence shown here is derived from an EMBL/GenBank/DDBJ whole genome shotgun (WGS) entry which is preliminary data.</text>
</comment>
<dbReference type="InterPro" id="IPR011993">
    <property type="entry name" value="PH-like_dom_sf"/>
</dbReference>
<dbReference type="PANTHER" id="PTHR22902:SF27">
    <property type="entry name" value="PLECKSTRIN HOMOLOGY DOMAIN-CONTAINING FAMILY A MEMBER 3"/>
    <property type="match status" value="1"/>
</dbReference>
<dbReference type="Pfam" id="PF00169">
    <property type="entry name" value="PH"/>
    <property type="match status" value="1"/>
</dbReference>
<keyword evidence="4" id="KW-1185">Reference proteome</keyword>
<dbReference type="GO" id="GO:0005769">
    <property type="term" value="C:early endosome"/>
    <property type="evidence" value="ECO:0007669"/>
    <property type="project" value="TreeGrafter"/>
</dbReference>
<dbReference type="Proteomes" id="UP000481153">
    <property type="component" value="Unassembled WGS sequence"/>
</dbReference>
<evidence type="ECO:0000313" key="3">
    <source>
        <dbReference type="EMBL" id="KAF0725729.1"/>
    </source>
</evidence>
<dbReference type="GO" id="GO:0005829">
    <property type="term" value="C:cytosol"/>
    <property type="evidence" value="ECO:0007669"/>
    <property type="project" value="GOC"/>
</dbReference>
<proteinExistence type="predicted"/>
<accession>A0A6G0WE05</accession>
<organism evidence="3 4">
    <name type="scientific">Aphanomyces euteiches</name>
    <dbReference type="NCBI Taxonomy" id="100861"/>
    <lineage>
        <taxon>Eukaryota</taxon>
        <taxon>Sar</taxon>
        <taxon>Stramenopiles</taxon>
        <taxon>Oomycota</taxon>
        <taxon>Saprolegniomycetes</taxon>
        <taxon>Saprolegniales</taxon>
        <taxon>Verrucalvaceae</taxon>
        <taxon>Aphanomyces</taxon>
    </lineage>
</organism>
<feature type="domain" description="PH" evidence="2">
    <location>
        <begin position="14"/>
        <end position="123"/>
    </location>
</feature>
<reference evidence="3 4" key="1">
    <citation type="submission" date="2019-07" db="EMBL/GenBank/DDBJ databases">
        <title>Genomics analysis of Aphanomyces spp. identifies a new class of oomycete effector associated with host adaptation.</title>
        <authorList>
            <person name="Gaulin E."/>
        </authorList>
    </citation>
    <scope>NUCLEOTIDE SEQUENCE [LARGE SCALE GENOMIC DNA]</scope>
    <source>
        <strain evidence="3 4">ATCC 201684</strain>
    </source>
</reference>
<keyword evidence="1" id="KW-0597">Phosphoprotein</keyword>
<dbReference type="SUPFAM" id="SSF50729">
    <property type="entry name" value="PH domain-like"/>
    <property type="match status" value="1"/>
</dbReference>
<dbReference type="GO" id="GO:0055037">
    <property type="term" value="C:recycling endosome"/>
    <property type="evidence" value="ECO:0007669"/>
    <property type="project" value="TreeGrafter"/>
</dbReference>
<dbReference type="GO" id="GO:0005802">
    <property type="term" value="C:trans-Golgi network"/>
    <property type="evidence" value="ECO:0007669"/>
    <property type="project" value="TreeGrafter"/>
</dbReference>
<evidence type="ECO:0000256" key="1">
    <source>
        <dbReference type="ARBA" id="ARBA00022553"/>
    </source>
</evidence>
<dbReference type="VEuPathDB" id="FungiDB:AeMF1_018645"/>
<dbReference type="PANTHER" id="PTHR22902">
    <property type="entry name" value="SESQUIPEDALIAN"/>
    <property type="match status" value="1"/>
</dbReference>
<dbReference type="InterPro" id="IPR045188">
    <property type="entry name" value="Boi1/Boi2-like"/>
</dbReference>
<sequence>MATWDHLELKKDLVVLRGGLAFKKGSRRHWWSRANWKLRYIVLTDTKLSYYTPMKGKIKGSIDLRDCTPRDIQIMPSDCPKTGSSKSSIWRIAIRTPSRRFVMAALSEADMMAWVDALDSVISGRPRLSSSADTRPSSMLLDSFKDVNPRKTLATNDLLWRDSWEEVFASVNVPARPI</sequence>
<dbReference type="EMBL" id="VJMJ01000234">
    <property type="protein sequence ID" value="KAF0725729.1"/>
    <property type="molecule type" value="Genomic_DNA"/>
</dbReference>
<name>A0A6G0WE05_9STRA</name>
<dbReference type="GO" id="GO:0007032">
    <property type="term" value="P:endosome organization"/>
    <property type="evidence" value="ECO:0007669"/>
    <property type="project" value="TreeGrafter"/>
</dbReference>
<dbReference type="GO" id="GO:0042147">
    <property type="term" value="P:retrograde transport, endosome to Golgi"/>
    <property type="evidence" value="ECO:0007669"/>
    <property type="project" value="TreeGrafter"/>
</dbReference>
<dbReference type="AlphaFoldDB" id="A0A6G0WE05"/>
<dbReference type="SMART" id="SM00233">
    <property type="entry name" value="PH"/>
    <property type="match status" value="1"/>
</dbReference>
<dbReference type="PROSITE" id="PS50003">
    <property type="entry name" value="PH_DOMAIN"/>
    <property type="match status" value="1"/>
</dbReference>
<dbReference type="GO" id="GO:0001881">
    <property type="term" value="P:receptor recycling"/>
    <property type="evidence" value="ECO:0007669"/>
    <property type="project" value="TreeGrafter"/>
</dbReference>
<evidence type="ECO:0000313" key="4">
    <source>
        <dbReference type="Proteomes" id="UP000481153"/>
    </source>
</evidence>
<dbReference type="Gene3D" id="2.30.29.30">
    <property type="entry name" value="Pleckstrin-homology domain (PH domain)/Phosphotyrosine-binding domain (PTB)"/>
    <property type="match status" value="1"/>
</dbReference>
<protein>
    <recommendedName>
        <fullName evidence="2">PH domain-containing protein</fullName>
    </recommendedName>
</protein>
<gene>
    <name evidence="3" type="ORF">Ae201684_015881</name>
</gene>
<dbReference type="InterPro" id="IPR001849">
    <property type="entry name" value="PH_domain"/>
</dbReference>